<sequence length="224" mass="25470">MAPRDRSVTDHPDEPVSVPSDPSPRPPGSNRTNPSDDGHQARCTPEPSYLDSADSNSLAMKSSPRLDFVHRTSLPASEQDLKMDFLCTAAERRMVPRSPVIQSEPKPKKHNPRNANEQQRTTMWMAVVGNWSTMCRGNIPQRFNGTILDENKDIARTLELLASIMRCYEGRFFLCEDMARELQLVFKEWKRMSVLGHLRDLRDNMENFYGKVDPIILGKGRGKS</sequence>
<organism evidence="2 3">
    <name type="scientific">Myriangium duriaei CBS 260.36</name>
    <dbReference type="NCBI Taxonomy" id="1168546"/>
    <lineage>
        <taxon>Eukaryota</taxon>
        <taxon>Fungi</taxon>
        <taxon>Dikarya</taxon>
        <taxon>Ascomycota</taxon>
        <taxon>Pezizomycotina</taxon>
        <taxon>Dothideomycetes</taxon>
        <taxon>Dothideomycetidae</taxon>
        <taxon>Myriangiales</taxon>
        <taxon>Myriangiaceae</taxon>
        <taxon>Myriangium</taxon>
    </lineage>
</organism>
<comment type="caution">
    <text evidence="2">The sequence shown here is derived from an EMBL/GenBank/DDBJ whole genome shotgun (WGS) entry which is preliminary data.</text>
</comment>
<name>A0A9P4J0G9_9PEZI</name>
<accession>A0A9P4J0G9</accession>
<feature type="region of interest" description="Disordered" evidence="1">
    <location>
        <begin position="1"/>
        <end position="58"/>
    </location>
</feature>
<dbReference type="AlphaFoldDB" id="A0A9P4J0G9"/>
<dbReference type="EMBL" id="ML996086">
    <property type="protein sequence ID" value="KAF2152379.1"/>
    <property type="molecule type" value="Genomic_DNA"/>
</dbReference>
<evidence type="ECO:0000313" key="3">
    <source>
        <dbReference type="Proteomes" id="UP000799439"/>
    </source>
</evidence>
<dbReference type="Proteomes" id="UP000799439">
    <property type="component" value="Unassembled WGS sequence"/>
</dbReference>
<evidence type="ECO:0000256" key="1">
    <source>
        <dbReference type="SAM" id="MobiDB-lite"/>
    </source>
</evidence>
<reference evidence="2" key="1">
    <citation type="journal article" date="2020" name="Stud. Mycol.">
        <title>101 Dothideomycetes genomes: a test case for predicting lifestyles and emergence of pathogens.</title>
        <authorList>
            <person name="Haridas S."/>
            <person name="Albert R."/>
            <person name="Binder M."/>
            <person name="Bloem J."/>
            <person name="Labutti K."/>
            <person name="Salamov A."/>
            <person name="Andreopoulos B."/>
            <person name="Baker S."/>
            <person name="Barry K."/>
            <person name="Bills G."/>
            <person name="Bluhm B."/>
            <person name="Cannon C."/>
            <person name="Castanera R."/>
            <person name="Culley D."/>
            <person name="Daum C."/>
            <person name="Ezra D."/>
            <person name="Gonzalez J."/>
            <person name="Henrissat B."/>
            <person name="Kuo A."/>
            <person name="Liang C."/>
            <person name="Lipzen A."/>
            <person name="Lutzoni F."/>
            <person name="Magnuson J."/>
            <person name="Mondo S."/>
            <person name="Nolan M."/>
            <person name="Ohm R."/>
            <person name="Pangilinan J."/>
            <person name="Park H.-J."/>
            <person name="Ramirez L."/>
            <person name="Alfaro M."/>
            <person name="Sun H."/>
            <person name="Tritt A."/>
            <person name="Yoshinaga Y."/>
            <person name="Zwiers L.-H."/>
            <person name="Turgeon B."/>
            <person name="Goodwin S."/>
            <person name="Spatafora J."/>
            <person name="Crous P."/>
            <person name="Grigoriev I."/>
        </authorList>
    </citation>
    <scope>NUCLEOTIDE SEQUENCE</scope>
    <source>
        <strain evidence="2">CBS 260.36</strain>
    </source>
</reference>
<proteinExistence type="predicted"/>
<protein>
    <submittedName>
        <fullName evidence="2">Uncharacterized protein</fullName>
    </submittedName>
</protein>
<feature type="compositionally biased region" description="Basic and acidic residues" evidence="1">
    <location>
        <begin position="1"/>
        <end position="14"/>
    </location>
</feature>
<evidence type="ECO:0000313" key="2">
    <source>
        <dbReference type="EMBL" id="KAF2152379.1"/>
    </source>
</evidence>
<gene>
    <name evidence="2" type="ORF">K461DRAFT_321398</name>
</gene>
<feature type="region of interest" description="Disordered" evidence="1">
    <location>
        <begin position="96"/>
        <end position="117"/>
    </location>
</feature>
<keyword evidence="3" id="KW-1185">Reference proteome</keyword>